<protein>
    <recommendedName>
        <fullName evidence="15 16">Type III pantothenate kinase</fullName>
        <ecNumber evidence="6 16">2.7.1.33</ecNumber>
    </recommendedName>
    <alternativeName>
        <fullName evidence="16">PanK-III</fullName>
    </alternativeName>
    <alternativeName>
        <fullName evidence="16">Pantothenic acid kinase</fullName>
    </alternativeName>
</protein>
<dbReference type="GO" id="GO:0005737">
    <property type="term" value="C:cytoplasm"/>
    <property type="evidence" value="ECO:0007669"/>
    <property type="project" value="UniProtKB-SubCell"/>
</dbReference>
<evidence type="ECO:0000256" key="1">
    <source>
        <dbReference type="ARBA" id="ARBA00001206"/>
    </source>
</evidence>
<evidence type="ECO:0000256" key="14">
    <source>
        <dbReference type="ARBA" id="ARBA00038036"/>
    </source>
</evidence>
<comment type="cofactor">
    <cofactor evidence="16">
        <name>NH4(+)</name>
        <dbReference type="ChEBI" id="CHEBI:28938"/>
    </cofactor>
    <cofactor evidence="16">
        <name>K(+)</name>
        <dbReference type="ChEBI" id="CHEBI:29103"/>
    </cofactor>
    <text evidence="16">A monovalent cation. Ammonium or potassium.</text>
</comment>
<evidence type="ECO:0000256" key="4">
    <source>
        <dbReference type="ARBA" id="ARBA00005225"/>
    </source>
</evidence>
<comment type="subcellular location">
    <subcellularLocation>
        <location evidence="3 16">Cytoplasm</location>
    </subcellularLocation>
</comment>
<evidence type="ECO:0000256" key="15">
    <source>
        <dbReference type="ARBA" id="ARBA00040883"/>
    </source>
</evidence>
<feature type="binding site" evidence="16">
    <location>
        <begin position="101"/>
        <end position="104"/>
    </location>
    <ligand>
        <name>substrate</name>
    </ligand>
</feature>
<feature type="binding site" evidence="16">
    <location>
        <position position="94"/>
    </location>
    <ligand>
        <name>substrate</name>
    </ligand>
</feature>
<accession>A0A348WNA3</accession>
<dbReference type="InterPro" id="IPR043129">
    <property type="entry name" value="ATPase_NBD"/>
</dbReference>
<dbReference type="GO" id="GO:0004594">
    <property type="term" value="F:pantothenate kinase activity"/>
    <property type="evidence" value="ECO:0007669"/>
    <property type="project" value="UniProtKB-UniRule"/>
</dbReference>
<dbReference type="NCBIfam" id="TIGR00671">
    <property type="entry name" value="baf"/>
    <property type="match status" value="1"/>
</dbReference>
<evidence type="ECO:0000256" key="9">
    <source>
        <dbReference type="ARBA" id="ARBA00022741"/>
    </source>
</evidence>
<feature type="binding site" evidence="16">
    <location>
        <begin position="6"/>
        <end position="13"/>
    </location>
    <ligand>
        <name>ATP</name>
        <dbReference type="ChEBI" id="CHEBI:30616"/>
    </ligand>
</feature>
<keyword evidence="13 16" id="KW-0173">Coenzyme A biosynthesis</keyword>
<dbReference type="HAMAP" id="MF_01274">
    <property type="entry name" value="Pantothen_kinase_3"/>
    <property type="match status" value="1"/>
</dbReference>
<dbReference type="Gene3D" id="3.30.420.40">
    <property type="match status" value="2"/>
</dbReference>
<feature type="binding site" evidence="16">
    <location>
        <position position="178"/>
    </location>
    <ligand>
        <name>substrate</name>
    </ligand>
</feature>
<dbReference type="UniPathway" id="UPA00241">
    <property type="reaction ID" value="UER00352"/>
</dbReference>
<dbReference type="PANTHER" id="PTHR34265:SF1">
    <property type="entry name" value="TYPE III PANTOTHENATE KINASE"/>
    <property type="match status" value="1"/>
</dbReference>
<keyword evidence="10 16" id="KW-0418">Kinase</keyword>
<comment type="function">
    <text evidence="16">Catalyzes the phosphorylation of pantothenate (Pan), the first step in CoA biosynthesis.</text>
</comment>
<dbReference type="STRING" id="314276.OS145_03537"/>
<evidence type="ECO:0000256" key="8">
    <source>
        <dbReference type="ARBA" id="ARBA00022679"/>
    </source>
</evidence>
<keyword evidence="11 16" id="KW-0067">ATP-binding</keyword>
<evidence type="ECO:0000256" key="16">
    <source>
        <dbReference type="HAMAP-Rule" id="MF_01274"/>
    </source>
</evidence>
<evidence type="ECO:0000256" key="5">
    <source>
        <dbReference type="ARBA" id="ARBA00011738"/>
    </source>
</evidence>
<evidence type="ECO:0000256" key="11">
    <source>
        <dbReference type="ARBA" id="ARBA00022840"/>
    </source>
</evidence>
<dbReference type="CDD" id="cd24015">
    <property type="entry name" value="ASKHA_NBD_PanK-III"/>
    <property type="match status" value="1"/>
</dbReference>
<proteinExistence type="inferred from homology"/>
<feature type="binding site" evidence="16">
    <location>
        <position position="126"/>
    </location>
    <ligand>
        <name>ATP</name>
        <dbReference type="ChEBI" id="CHEBI:30616"/>
    </ligand>
</feature>
<keyword evidence="8 16" id="KW-0808">Transferase</keyword>
<keyword evidence="12 16" id="KW-0630">Potassium</keyword>
<keyword evidence="9 16" id="KW-0547">Nucleotide-binding</keyword>
<comment type="pathway">
    <text evidence="4 16">Cofactor biosynthesis; coenzyme A biosynthesis; CoA from (R)-pantothenate: step 1/5.</text>
</comment>
<keyword evidence="7 16" id="KW-0963">Cytoplasm</keyword>
<organism evidence="17 18">
    <name type="scientific">Idiomarina baltica</name>
    <dbReference type="NCBI Taxonomy" id="190892"/>
    <lineage>
        <taxon>Bacteria</taxon>
        <taxon>Pseudomonadati</taxon>
        <taxon>Pseudomonadota</taxon>
        <taxon>Gammaproteobacteria</taxon>
        <taxon>Alteromonadales</taxon>
        <taxon>Idiomarinaceae</taxon>
        <taxon>Idiomarina</taxon>
    </lineage>
</organism>
<dbReference type="PANTHER" id="PTHR34265">
    <property type="entry name" value="TYPE III PANTOTHENATE KINASE"/>
    <property type="match status" value="1"/>
</dbReference>
<gene>
    <name evidence="16" type="primary">coaX</name>
    <name evidence="17" type="ORF">DCR58_04420</name>
</gene>
<dbReference type="EMBL" id="DMUP01000099">
    <property type="protein sequence ID" value="HAR56015.1"/>
    <property type="molecule type" value="Genomic_DNA"/>
</dbReference>
<feature type="binding site" evidence="16">
    <location>
        <position position="123"/>
    </location>
    <ligand>
        <name>K(+)</name>
        <dbReference type="ChEBI" id="CHEBI:29103"/>
    </ligand>
</feature>
<dbReference type="EC" id="2.7.1.33" evidence="6 16"/>
<comment type="similarity">
    <text evidence="14 16">Belongs to the type III pantothenate kinase family.</text>
</comment>
<sequence length="256" mass="28569">MRLVIDSGNTRSKLAIYRNDQLVREYKYVNADLLANELWTVDLEDVAADIKLCCGCSVASLEVKSAIEQGLRRLAISVNWLVSTTTWRDVKNGYSEPEKLGADRWFALLGYRSEAHNNCMIIDAGTAMTIDWMDASGQHLGGWIVPGRRLMHESMHQKTALVKGELTEACFREPATSTVTAMSYGVHYALVGAISQGLHVSRQRFNNEAFDIVVTGGDGERLIQSLNRIESISYIRKDDLVFKGLLAAADNELLRR</sequence>
<evidence type="ECO:0000256" key="12">
    <source>
        <dbReference type="ARBA" id="ARBA00022958"/>
    </source>
</evidence>
<dbReference type="GO" id="GO:0015937">
    <property type="term" value="P:coenzyme A biosynthetic process"/>
    <property type="evidence" value="ECO:0007669"/>
    <property type="project" value="UniProtKB-UniRule"/>
</dbReference>
<evidence type="ECO:0000256" key="3">
    <source>
        <dbReference type="ARBA" id="ARBA00004496"/>
    </source>
</evidence>
<comment type="subunit">
    <text evidence="5 16">Homodimer.</text>
</comment>
<evidence type="ECO:0000256" key="2">
    <source>
        <dbReference type="ARBA" id="ARBA00001958"/>
    </source>
</evidence>
<name>A0A348WNA3_9GAMM</name>
<dbReference type="GO" id="GO:0005524">
    <property type="term" value="F:ATP binding"/>
    <property type="evidence" value="ECO:0007669"/>
    <property type="project" value="UniProtKB-UniRule"/>
</dbReference>
<feature type="active site" description="Proton acceptor" evidence="16">
    <location>
        <position position="103"/>
    </location>
</feature>
<keyword evidence="16" id="KW-0479">Metal-binding</keyword>
<evidence type="ECO:0000256" key="6">
    <source>
        <dbReference type="ARBA" id="ARBA00012102"/>
    </source>
</evidence>
<comment type="cofactor">
    <cofactor evidence="2">
        <name>K(+)</name>
        <dbReference type="ChEBI" id="CHEBI:29103"/>
    </cofactor>
</comment>
<comment type="caution">
    <text evidence="17">The sequence shown here is derived from an EMBL/GenBank/DDBJ whole genome shotgun (WGS) entry which is preliminary data.</text>
</comment>
<evidence type="ECO:0000313" key="17">
    <source>
        <dbReference type="EMBL" id="HAR56015.1"/>
    </source>
</evidence>
<dbReference type="AlphaFoldDB" id="A0A348WNA3"/>
<evidence type="ECO:0000256" key="13">
    <source>
        <dbReference type="ARBA" id="ARBA00022993"/>
    </source>
</evidence>
<dbReference type="Pfam" id="PF03309">
    <property type="entry name" value="Pan_kinase"/>
    <property type="match status" value="1"/>
</dbReference>
<reference evidence="17 18" key="1">
    <citation type="journal article" date="2018" name="Nat. Biotechnol.">
        <title>A standardized bacterial taxonomy based on genome phylogeny substantially revises the tree of life.</title>
        <authorList>
            <person name="Parks D.H."/>
            <person name="Chuvochina M."/>
            <person name="Waite D.W."/>
            <person name="Rinke C."/>
            <person name="Skarshewski A."/>
            <person name="Chaumeil P.A."/>
            <person name="Hugenholtz P."/>
        </authorList>
    </citation>
    <scope>NUCLEOTIDE SEQUENCE [LARGE SCALE GENOMIC DNA]</scope>
    <source>
        <strain evidence="17">UBA9360</strain>
    </source>
</reference>
<evidence type="ECO:0000313" key="18">
    <source>
        <dbReference type="Proteomes" id="UP000262878"/>
    </source>
</evidence>
<evidence type="ECO:0000256" key="10">
    <source>
        <dbReference type="ARBA" id="ARBA00022777"/>
    </source>
</evidence>
<dbReference type="InterPro" id="IPR004619">
    <property type="entry name" value="Type_III_PanK"/>
</dbReference>
<comment type="catalytic activity">
    <reaction evidence="1 16">
        <text>(R)-pantothenate + ATP = (R)-4'-phosphopantothenate + ADP + H(+)</text>
        <dbReference type="Rhea" id="RHEA:16373"/>
        <dbReference type="ChEBI" id="CHEBI:10986"/>
        <dbReference type="ChEBI" id="CHEBI:15378"/>
        <dbReference type="ChEBI" id="CHEBI:29032"/>
        <dbReference type="ChEBI" id="CHEBI:30616"/>
        <dbReference type="ChEBI" id="CHEBI:456216"/>
        <dbReference type="EC" id="2.7.1.33"/>
    </reaction>
</comment>
<dbReference type="Proteomes" id="UP000262878">
    <property type="component" value="Unassembled WGS sequence"/>
</dbReference>
<dbReference type="GO" id="GO:0046872">
    <property type="term" value="F:metal ion binding"/>
    <property type="evidence" value="ECO:0007669"/>
    <property type="project" value="UniProtKB-KW"/>
</dbReference>
<evidence type="ECO:0000256" key="7">
    <source>
        <dbReference type="ARBA" id="ARBA00022490"/>
    </source>
</evidence>
<dbReference type="SUPFAM" id="SSF53067">
    <property type="entry name" value="Actin-like ATPase domain"/>
    <property type="match status" value="2"/>
</dbReference>